<reference evidence="2" key="1">
    <citation type="submission" date="2023-06" db="EMBL/GenBank/DDBJ databases">
        <title>Genome-scale phylogeny and comparative genomics of the fungal order Sordariales.</title>
        <authorList>
            <consortium name="Lawrence Berkeley National Laboratory"/>
            <person name="Hensen N."/>
            <person name="Bonometti L."/>
            <person name="Westerberg I."/>
            <person name="Brannstrom I.O."/>
            <person name="Guillou S."/>
            <person name="Cros-Aarteil S."/>
            <person name="Calhoun S."/>
            <person name="Haridas S."/>
            <person name="Kuo A."/>
            <person name="Mondo S."/>
            <person name="Pangilinan J."/>
            <person name="Riley R."/>
            <person name="Labutti K."/>
            <person name="Andreopoulos B."/>
            <person name="Lipzen A."/>
            <person name="Chen C."/>
            <person name="Yanf M."/>
            <person name="Daum C."/>
            <person name="Ng V."/>
            <person name="Clum A."/>
            <person name="Steindorff A."/>
            <person name="Ohm R."/>
            <person name="Martin F."/>
            <person name="Silar P."/>
            <person name="Natvig D."/>
            <person name="Lalanne C."/>
            <person name="Gautier V."/>
            <person name="Ament-Velasquez S.L."/>
            <person name="Kruys A."/>
            <person name="Hutchinson M.I."/>
            <person name="Powell A.J."/>
            <person name="Barry K."/>
            <person name="Miller A.N."/>
            <person name="Grigoriev I.V."/>
            <person name="Debuchy R."/>
            <person name="Gladieux P."/>
            <person name="Thoren M.H."/>
            <person name="Johannesson H."/>
        </authorList>
    </citation>
    <scope>NUCLEOTIDE SEQUENCE</scope>
    <source>
        <strain evidence="2">CBS 606.72</strain>
    </source>
</reference>
<dbReference type="EMBL" id="JAULSU010000001">
    <property type="protein sequence ID" value="KAK0632613.1"/>
    <property type="molecule type" value="Genomic_DNA"/>
</dbReference>
<evidence type="ECO:0000313" key="2">
    <source>
        <dbReference type="EMBL" id="KAK0632613.1"/>
    </source>
</evidence>
<evidence type="ECO:0000313" key="3">
    <source>
        <dbReference type="Proteomes" id="UP001175000"/>
    </source>
</evidence>
<organism evidence="2 3">
    <name type="scientific">Immersiella caudata</name>
    <dbReference type="NCBI Taxonomy" id="314043"/>
    <lineage>
        <taxon>Eukaryota</taxon>
        <taxon>Fungi</taxon>
        <taxon>Dikarya</taxon>
        <taxon>Ascomycota</taxon>
        <taxon>Pezizomycotina</taxon>
        <taxon>Sordariomycetes</taxon>
        <taxon>Sordariomycetidae</taxon>
        <taxon>Sordariales</taxon>
        <taxon>Lasiosphaeriaceae</taxon>
        <taxon>Immersiella</taxon>
    </lineage>
</organism>
<dbReference type="AlphaFoldDB" id="A0AA39XER2"/>
<gene>
    <name evidence="2" type="ORF">B0T14DRAFT_490941</name>
</gene>
<keyword evidence="1" id="KW-0812">Transmembrane</keyword>
<keyword evidence="1" id="KW-0472">Membrane</keyword>
<feature type="transmembrane region" description="Helical" evidence="1">
    <location>
        <begin position="155"/>
        <end position="173"/>
    </location>
</feature>
<dbReference type="Proteomes" id="UP001175000">
    <property type="component" value="Unassembled WGS sequence"/>
</dbReference>
<keyword evidence="3" id="KW-1185">Reference proteome</keyword>
<sequence length="274" mass="29807">MEGATQFVVWWKVIEMIYYVSAIPARSLRTHYHKEELLLDLKDIDDSHWVGFPSAEEVESGLTSNPEFKGFVEDSRGLEVTVLNSLLKSFNIEEIGDDGWRDHPSTYQDHAYEAAAARFNLVYIYVFCLAGAALIIMSPLLVISRMNTRATPIQAITTGVNILLGVRLMLLSAMSRFESHAKFAMTPWIIPSICLVHFGALMLAHCARYFKLEGGDGVEEGKTTGGVTPPAQVQEGQAQGVQNGAAATGVDINGRVKPAVATSVAPAPVSVTPV</sequence>
<protein>
    <submittedName>
        <fullName evidence="2">Uncharacterized protein</fullName>
    </submittedName>
</protein>
<proteinExistence type="predicted"/>
<comment type="caution">
    <text evidence="2">The sequence shown here is derived from an EMBL/GenBank/DDBJ whole genome shotgun (WGS) entry which is preliminary data.</text>
</comment>
<name>A0AA39XER2_9PEZI</name>
<accession>A0AA39XER2</accession>
<feature type="transmembrane region" description="Helical" evidence="1">
    <location>
        <begin position="185"/>
        <end position="204"/>
    </location>
</feature>
<evidence type="ECO:0000256" key="1">
    <source>
        <dbReference type="SAM" id="Phobius"/>
    </source>
</evidence>
<keyword evidence="1" id="KW-1133">Transmembrane helix</keyword>
<feature type="transmembrane region" description="Helical" evidence="1">
    <location>
        <begin position="122"/>
        <end position="143"/>
    </location>
</feature>